<keyword evidence="1" id="KW-1133">Transmembrane helix</keyword>
<feature type="transmembrane region" description="Helical" evidence="1">
    <location>
        <begin position="161"/>
        <end position="192"/>
    </location>
</feature>
<feature type="transmembrane region" description="Helical" evidence="1">
    <location>
        <begin position="5"/>
        <end position="23"/>
    </location>
</feature>
<feature type="transmembrane region" description="Helical" evidence="1">
    <location>
        <begin position="291"/>
        <end position="309"/>
    </location>
</feature>
<evidence type="ECO:0000313" key="3">
    <source>
        <dbReference type="Proteomes" id="UP000034176"/>
    </source>
</evidence>
<dbReference type="EMBL" id="LBPN01000001">
    <property type="protein sequence ID" value="KKP59938.1"/>
    <property type="molecule type" value="Genomic_DNA"/>
</dbReference>
<proteinExistence type="predicted"/>
<keyword evidence="1" id="KW-0812">Transmembrane</keyword>
<sequence>MQKNIIRLLPGVIIIIGIILRLWRLPEVFHFTYDEEVFAFIGKRMFVNGHIPLIGGVTPMHVHLAPYFYWLSGIFLWFSKLNPLGWGYAAVLISCITMILLFVTTQKIYGRTVAIIALFIYCISFYQNVFDRHYWGLVFDGLISVGVMFSIFNIINLKTKYVYLLSLLLAFGINTDPSMIVLILLSIISLFYFKPKINFKIYLIALFIFLFSFLPLVIFDLRHNFSNIGGLKLYIEDIQATKNRTDQFSPIQSILFIPQALGRTLYTFGDQDLAKQYSYCQNHLIERLNNVPIPIVIIVLVSLVIFFIDKSTNSKERIGNILIKILFMSVILGILIYGIGFGGILYDHYLATLFPIYYIMVAYLLKKYLIKIPILFILLLSMFAILNINSSLNIKHSYGFTDKTSAVKWAIEKTGNNEFSLDVLSSCFRYNGYRYLFLLGGKEPVKSYVDANFTYLFDKPPAFEHPKYLILITNPDFVETKQYDDKLKIYQDHIIEKTKFGKIEVMYINNVGLEKYADY</sequence>
<organism evidence="2 3">
    <name type="scientific">Candidatus Gottesmanbacteria bacterium GW2011_GWA1_34_13</name>
    <dbReference type="NCBI Taxonomy" id="1618434"/>
    <lineage>
        <taxon>Bacteria</taxon>
        <taxon>Candidatus Gottesmaniibacteriota</taxon>
    </lineage>
</organism>
<feature type="transmembrane region" description="Helical" evidence="1">
    <location>
        <begin position="199"/>
        <end position="219"/>
    </location>
</feature>
<feature type="transmembrane region" description="Helical" evidence="1">
    <location>
        <begin position="108"/>
        <end position="127"/>
    </location>
</feature>
<name>A0A0G0ASA1_9BACT</name>
<evidence type="ECO:0000256" key="1">
    <source>
        <dbReference type="SAM" id="Phobius"/>
    </source>
</evidence>
<comment type="caution">
    <text evidence="2">The sequence shown here is derived from an EMBL/GenBank/DDBJ whole genome shotgun (WGS) entry which is preliminary data.</text>
</comment>
<feature type="transmembrane region" description="Helical" evidence="1">
    <location>
        <begin position="321"/>
        <end position="342"/>
    </location>
</feature>
<evidence type="ECO:0000313" key="2">
    <source>
        <dbReference type="EMBL" id="KKP59938.1"/>
    </source>
</evidence>
<keyword evidence="1" id="KW-0472">Membrane</keyword>
<feature type="transmembrane region" description="Helical" evidence="1">
    <location>
        <begin position="85"/>
        <end position="102"/>
    </location>
</feature>
<feature type="transmembrane region" description="Helical" evidence="1">
    <location>
        <begin position="372"/>
        <end position="392"/>
    </location>
</feature>
<dbReference type="Proteomes" id="UP000034176">
    <property type="component" value="Unassembled WGS sequence"/>
</dbReference>
<dbReference type="STRING" id="1618434.UR52_C0001G0018"/>
<evidence type="ECO:0008006" key="4">
    <source>
        <dbReference type="Google" id="ProtNLM"/>
    </source>
</evidence>
<gene>
    <name evidence="2" type="ORF">UR52_C0001G0018</name>
</gene>
<protein>
    <recommendedName>
        <fullName evidence="4">Glycosyltransferase RgtA/B/C/D-like domain-containing protein</fullName>
    </recommendedName>
</protein>
<feature type="transmembrane region" description="Helical" evidence="1">
    <location>
        <begin position="348"/>
        <end position="365"/>
    </location>
</feature>
<accession>A0A0G0ASA1</accession>
<reference evidence="2 3" key="1">
    <citation type="journal article" date="2015" name="Nature">
        <title>rRNA introns, odd ribosomes, and small enigmatic genomes across a large radiation of phyla.</title>
        <authorList>
            <person name="Brown C.T."/>
            <person name="Hug L.A."/>
            <person name="Thomas B.C."/>
            <person name="Sharon I."/>
            <person name="Castelle C.J."/>
            <person name="Singh A."/>
            <person name="Wilkins M.J."/>
            <person name="Williams K.H."/>
            <person name="Banfield J.F."/>
        </authorList>
    </citation>
    <scope>NUCLEOTIDE SEQUENCE [LARGE SCALE GENOMIC DNA]</scope>
</reference>
<dbReference type="AlphaFoldDB" id="A0A0G0ASA1"/>
<feature type="transmembrane region" description="Helical" evidence="1">
    <location>
        <begin position="60"/>
        <end position="78"/>
    </location>
</feature>
<feature type="transmembrane region" description="Helical" evidence="1">
    <location>
        <begin position="134"/>
        <end position="155"/>
    </location>
</feature>